<evidence type="ECO:0000256" key="5">
    <source>
        <dbReference type="ARBA" id="ARBA00022737"/>
    </source>
</evidence>
<keyword evidence="13" id="KW-1185">Reference proteome</keyword>
<feature type="repeat" description="Solcar" evidence="10">
    <location>
        <begin position="670"/>
        <end position="754"/>
    </location>
</feature>
<dbReference type="PROSITE" id="PS50920">
    <property type="entry name" value="SOLCAR"/>
    <property type="match status" value="3"/>
</dbReference>
<evidence type="ECO:0000256" key="6">
    <source>
        <dbReference type="ARBA" id="ARBA00022792"/>
    </source>
</evidence>
<feature type="compositionally biased region" description="Polar residues" evidence="11">
    <location>
        <begin position="1"/>
        <end position="12"/>
    </location>
</feature>
<dbReference type="Pfam" id="PF00153">
    <property type="entry name" value="Mito_carr"/>
    <property type="match status" value="3"/>
</dbReference>
<dbReference type="GO" id="GO:0005743">
    <property type="term" value="C:mitochondrial inner membrane"/>
    <property type="evidence" value="ECO:0007669"/>
    <property type="project" value="UniProtKB-SubCell"/>
</dbReference>
<feature type="region of interest" description="Disordered" evidence="11">
    <location>
        <begin position="1"/>
        <end position="22"/>
    </location>
</feature>
<keyword evidence="9 10" id="KW-0472">Membrane</keyword>
<evidence type="ECO:0000256" key="10">
    <source>
        <dbReference type="PROSITE-ProRule" id="PRU00282"/>
    </source>
</evidence>
<protein>
    <submittedName>
        <fullName evidence="12">Uncharacterized protein</fullName>
    </submittedName>
</protein>
<evidence type="ECO:0000313" key="12">
    <source>
        <dbReference type="EMBL" id="KAL3778370.1"/>
    </source>
</evidence>
<feature type="repeat" description="Solcar" evidence="10">
    <location>
        <begin position="582"/>
        <end position="667"/>
    </location>
</feature>
<dbReference type="SUPFAM" id="SSF103506">
    <property type="entry name" value="Mitochondrial carrier"/>
    <property type="match status" value="1"/>
</dbReference>
<keyword evidence="7" id="KW-1133">Transmembrane helix</keyword>
<comment type="caution">
    <text evidence="12">The sequence shown here is derived from an EMBL/GenBank/DDBJ whole genome shotgun (WGS) entry which is preliminary data.</text>
</comment>
<evidence type="ECO:0000256" key="9">
    <source>
        <dbReference type="ARBA" id="ARBA00023136"/>
    </source>
</evidence>
<feature type="compositionally biased region" description="Low complexity" evidence="11">
    <location>
        <begin position="253"/>
        <end position="273"/>
    </location>
</feature>
<dbReference type="EMBL" id="JABMIG020000440">
    <property type="protein sequence ID" value="KAL3778370.1"/>
    <property type="molecule type" value="Genomic_DNA"/>
</dbReference>
<evidence type="ECO:0000256" key="4">
    <source>
        <dbReference type="ARBA" id="ARBA00022692"/>
    </source>
</evidence>
<feature type="repeat" description="Solcar" evidence="10">
    <location>
        <begin position="768"/>
        <end position="851"/>
    </location>
</feature>
<keyword evidence="3" id="KW-0813">Transport</keyword>
<keyword evidence="4 10" id="KW-0812">Transmembrane</keyword>
<dbReference type="Gene3D" id="1.50.40.10">
    <property type="entry name" value="Mitochondrial carrier domain"/>
    <property type="match status" value="2"/>
</dbReference>
<feature type="region of interest" description="Disordered" evidence="11">
    <location>
        <begin position="241"/>
        <end position="275"/>
    </location>
</feature>
<keyword evidence="8" id="KW-0496">Mitochondrion</keyword>
<dbReference type="Proteomes" id="UP001516023">
    <property type="component" value="Unassembled WGS sequence"/>
</dbReference>
<name>A0ABD3NQA3_9STRA</name>
<keyword evidence="5" id="KW-0677">Repeat</keyword>
<comment type="subcellular location">
    <subcellularLocation>
        <location evidence="1">Mitochondrion inner membrane</location>
        <topology evidence="1">Multi-pass membrane protein</topology>
    </subcellularLocation>
</comment>
<evidence type="ECO:0000313" key="13">
    <source>
        <dbReference type="Proteomes" id="UP001516023"/>
    </source>
</evidence>
<proteinExistence type="inferred from homology"/>
<comment type="similarity">
    <text evidence="2">Belongs to the mitochondrial carrier (TC 2.A.29) family.</text>
</comment>
<accession>A0ABD3NQA3</accession>
<sequence>MGINSNISSNGEQFHHRAVAERTRRKRTLSAIQDQNACHESEGLPQSSHLFFSSLQFIPKQRQCHDDDETARNHGASNTQEKNPSCFHRRRFLMASAILASQLPLSSHALSDGSSSSTTQSNYDLDQRQILNSNAYYQKSPINKRYGITLSEPERIYPINFITYLSRFLLVYDPECQAWWYTQATGIPPKSSQEDVNRIRLDQFGKFAASVEVGLMEFEGDDGVRLLLGELVKRYADVSLDDSTSGDRKEPFPSGSGSSSSSSSTLPSKQQQQKLKKKKEALRQIALMFSLLKEYQPVDLITQLLAAYDDATIEKVDVTDVGAGYLPPEYKPSPKVTFADPPTLGTVGRVLTIDMIDGGSGYTKAPIVEISPPNTTSVESAQATAKAFLGKGKSKGSIERIEIVNRGMGYLSTSDVTVAISPPEAPDGRLATAKAILEYQVAGVEIVDPGRGYAAERPMRIVIEPPPGSGGSSRPATAISYPRGRSTSYKSFLPTGDSEADIPQTSSNWINGPTSSQLLTLLPSGFGLEFDTSLKRYILTTATSDDFNVLGTLEGVNFKPINPIFGIRGRSPIEREKSLDASTVLRFMASGAVCSSFAHLILTPIDVVKTKVQTKPDTYSGGIVDTFKKVLNEEGARTFFDGYYSSLIVASIMAQSSLTEAGATSIVTSLEIPLIASSAATSGFLCCFLLAPFDAIRIRTVSQPDFADNIFGVVSRMIKEEGFISLFSSVTAWILKEVPYNVVKFLVFDTFTEWAYFNFPAAKEDIRLSLAVSLVGGTFGGIAASIVSNPADCIVSEMKKAKSDMSPWEAANVLRQRGGLKAFSSGLTLRMMFYSLLVSLQFLLYDAVRISLGVGSDDMKLYLNVLGAALKEVSDA</sequence>
<organism evidence="12 13">
    <name type="scientific">Cyclotella cryptica</name>
    <dbReference type="NCBI Taxonomy" id="29204"/>
    <lineage>
        <taxon>Eukaryota</taxon>
        <taxon>Sar</taxon>
        <taxon>Stramenopiles</taxon>
        <taxon>Ochrophyta</taxon>
        <taxon>Bacillariophyta</taxon>
        <taxon>Coscinodiscophyceae</taxon>
        <taxon>Thalassiosirophycidae</taxon>
        <taxon>Stephanodiscales</taxon>
        <taxon>Stephanodiscaceae</taxon>
        <taxon>Cyclotella</taxon>
    </lineage>
</organism>
<dbReference type="PANTHER" id="PTHR45671:SF12">
    <property type="entry name" value="MITOCHONDRIAL PHOSPHATE CARRIER PROTEIN"/>
    <property type="match status" value="1"/>
</dbReference>
<keyword evidence="6" id="KW-0999">Mitochondrion inner membrane</keyword>
<evidence type="ECO:0000256" key="2">
    <source>
        <dbReference type="ARBA" id="ARBA00006375"/>
    </source>
</evidence>
<gene>
    <name evidence="12" type="ORF">HJC23_002106</name>
</gene>
<feature type="compositionally biased region" description="Basic and acidic residues" evidence="11">
    <location>
        <begin position="13"/>
        <end position="22"/>
    </location>
</feature>
<evidence type="ECO:0000256" key="7">
    <source>
        <dbReference type="ARBA" id="ARBA00022989"/>
    </source>
</evidence>
<feature type="region of interest" description="Disordered" evidence="11">
    <location>
        <begin position="63"/>
        <end position="83"/>
    </location>
</feature>
<dbReference type="InterPro" id="IPR018108">
    <property type="entry name" value="MCP_transmembrane"/>
</dbReference>
<dbReference type="PANTHER" id="PTHR45671">
    <property type="entry name" value="SOLUTE CARRIER FAMILY 25 (MITOCHONDRIAL CARRIER PHOSPHATE CARRIER), MEMBER 3, LIKE-RELATED-RELATED"/>
    <property type="match status" value="1"/>
</dbReference>
<dbReference type="InterPro" id="IPR023395">
    <property type="entry name" value="MCP_dom_sf"/>
</dbReference>
<evidence type="ECO:0000256" key="8">
    <source>
        <dbReference type="ARBA" id="ARBA00023128"/>
    </source>
</evidence>
<evidence type="ECO:0000256" key="3">
    <source>
        <dbReference type="ARBA" id="ARBA00022448"/>
    </source>
</evidence>
<dbReference type="AlphaFoldDB" id="A0ABD3NQA3"/>
<reference evidence="12 13" key="1">
    <citation type="journal article" date="2020" name="G3 (Bethesda)">
        <title>Improved Reference Genome for Cyclotella cryptica CCMP332, a Model for Cell Wall Morphogenesis, Salinity Adaptation, and Lipid Production in Diatoms (Bacillariophyta).</title>
        <authorList>
            <person name="Roberts W.R."/>
            <person name="Downey K.M."/>
            <person name="Ruck E.C."/>
            <person name="Traller J.C."/>
            <person name="Alverson A.J."/>
        </authorList>
    </citation>
    <scope>NUCLEOTIDE SEQUENCE [LARGE SCALE GENOMIC DNA]</scope>
    <source>
        <strain evidence="12 13">CCMP332</strain>
    </source>
</reference>
<evidence type="ECO:0000256" key="11">
    <source>
        <dbReference type="SAM" id="MobiDB-lite"/>
    </source>
</evidence>
<evidence type="ECO:0000256" key="1">
    <source>
        <dbReference type="ARBA" id="ARBA00004448"/>
    </source>
</evidence>
<dbReference type="InterPro" id="IPR044677">
    <property type="entry name" value="SLC25A3/Pic2/Mir1-like"/>
</dbReference>